<protein>
    <submittedName>
        <fullName evidence="2">Uncharacterized protein</fullName>
    </submittedName>
</protein>
<proteinExistence type="predicted"/>
<organism evidence="1 2">
    <name type="scientific">Meloidogyne hapla</name>
    <name type="common">Root-knot nematode worm</name>
    <dbReference type="NCBI Taxonomy" id="6305"/>
    <lineage>
        <taxon>Eukaryota</taxon>
        <taxon>Metazoa</taxon>
        <taxon>Ecdysozoa</taxon>
        <taxon>Nematoda</taxon>
        <taxon>Chromadorea</taxon>
        <taxon>Rhabditida</taxon>
        <taxon>Tylenchina</taxon>
        <taxon>Tylenchomorpha</taxon>
        <taxon>Tylenchoidea</taxon>
        <taxon>Meloidogynidae</taxon>
        <taxon>Meloidogyninae</taxon>
        <taxon>Meloidogyne</taxon>
    </lineage>
</organism>
<dbReference type="WBParaSite" id="MhA1_Contig2745.frz3.gene1">
    <property type="protein sequence ID" value="MhA1_Contig2745.frz3.gene1"/>
    <property type="gene ID" value="MhA1_Contig2745.frz3.gene1"/>
</dbReference>
<sequence>MNSCEGFWRLILMLNNDKDEYNVDNNCEKHDGKLHETPSFEYSVNCCKSDFCNMKKDVSNMELNVDGENKSVKFNKEEIKHLKHYKDSKLAKSSIIKNASKHKGIYAPGEESTYRAESSYYTVKKAEEGILPVEIDKSKFHGAFRFDQSKCILKLI</sequence>
<dbReference type="Proteomes" id="UP000095281">
    <property type="component" value="Unplaced"/>
</dbReference>
<name>A0A1I8BJS6_MELHA</name>
<keyword evidence="1" id="KW-1185">Reference proteome</keyword>
<accession>A0A1I8BJS6</accession>
<evidence type="ECO:0000313" key="2">
    <source>
        <dbReference type="WBParaSite" id="MhA1_Contig2745.frz3.gene1"/>
    </source>
</evidence>
<dbReference type="AlphaFoldDB" id="A0A1I8BJS6"/>
<evidence type="ECO:0000313" key="1">
    <source>
        <dbReference type="Proteomes" id="UP000095281"/>
    </source>
</evidence>
<reference evidence="2" key="1">
    <citation type="submission" date="2016-11" db="UniProtKB">
        <authorList>
            <consortium name="WormBaseParasite"/>
        </authorList>
    </citation>
    <scope>IDENTIFICATION</scope>
</reference>